<evidence type="ECO:0000313" key="1">
    <source>
        <dbReference type="EMBL" id="JAD78540.1"/>
    </source>
</evidence>
<accession>A0A0A9CYR1</accession>
<protein>
    <submittedName>
        <fullName evidence="1">Uncharacterized protein</fullName>
    </submittedName>
</protein>
<dbReference type="EMBL" id="GBRH01219355">
    <property type="protein sequence ID" value="JAD78540.1"/>
    <property type="molecule type" value="Transcribed_RNA"/>
</dbReference>
<dbReference type="AlphaFoldDB" id="A0A0A9CYR1"/>
<reference evidence="1" key="1">
    <citation type="submission" date="2014-09" db="EMBL/GenBank/DDBJ databases">
        <authorList>
            <person name="Magalhaes I.L.F."/>
            <person name="Oliveira U."/>
            <person name="Santos F.R."/>
            <person name="Vidigal T.H.D.A."/>
            <person name="Brescovit A.D."/>
            <person name="Santos A.J."/>
        </authorList>
    </citation>
    <scope>NUCLEOTIDE SEQUENCE</scope>
    <source>
        <tissue evidence="1">Shoot tissue taken approximately 20 cm above the soil surface</tissue>
    </source>
</reference>
<reference evidence="1" key="2">
    <citation type="journal article" date="2015" name="Data Brief">
        <title>Shoot transcriptome of the giant reed, Arundo donax.</title>
        <authorList>
            <person name="Barrero R.A."/>
            <person name="Guerrero F.D."/>
            <person name="Moolhuijzen P."/>
            <person name="Goolsby J.A."/>
            <person name="Tidwell J."/>
            <person name="Bellgard S.E."/>
            <person name="Bellgard M.I."/>
        </authorList>
    </citation>
    <scope>NUCLEOTIDE SEQUENCE</scope>
    <source>
        <tissue evidence="1">Shoot tissue taken approximately 20 cm above the soil surface</tissue>
    </source>
</reference>
<organism evidence="1">
    <name type="scientific">Arundo donax</name>
    <name type="common">Giant reed</name>
    <name type="synonym">Donax arundinaceus</name>
    <dbReference type="NCBI Taxonomy" id="35708"/>
    <lineage>
        <taxon>Eukaryota</taxon>
        <taxon>Viridiplantae</taxon>
        <taxon>Streptophyta</taxon>
        <taxon>Embryophyta</taxon>
        <taxon>Tracheophyta</taxon>
        <taxon>Spermatophyta</taxon>
        <taxon>Magnoliopsida</taxon>
        <taxon>Liliopsida</taxon>
        <taxon>Poales</taxon>
        <taxon>Poaceae</taxon>
        <taxon>PACMAD clade</taxon>
        <taxon>Arundinoideae</taxon>
        <taxon>Arundineae</taxon>
        <taxon>Arundo</taxon>
    </lineage>
</organism>
<proteinExistence type="predicted"/>
<sequence length="79" mass="9002">MEMMPGDLGNLQVIYLQTSSLRLQKLLPYSEGGNSILDVRNSCSSSRRCCRRLGTSRYCHSCNSTLPTPSQKNFRLFRK</sequence>
<name>A0A0A9CYR1_ARUDO</name>